<dbReference type="InterPro" id="IPR039426">
    <property type="entry name" value="TonB-dep_rcpt-like"/>
</dbReference>
<evidence type="ECO:0000256" key="6">
    <source>
        <dbReference type="ARBA" id="ARBA00023237"/>
    </source>
</evidence>
<dbReference type="RefSeq" id="WP_114437181.1">
    <property type="nucleotide sequence ID" value="NZ_QPIZ01000013.1"/>
</dbReference>
<dbReference type="NCBIfam" id="TIGR04057">
    <property type="entry name" value="SusC_RagA_signa"/>
    <property type="match status" value="1"/>
</dbReference>
<accession>A0A368UWV9</accession>
<proteinExistence type="inferred from homology"/>
<gene>
    <name evidence="9" type="ORF">DFO77_11367</name>
</gene>
<dbReference type="Gene3D" id="2.170.130.10">
    <property type="entry name" value="TonB-dependent receptor, plug domain"/>
    <property type="match status" value="1"/>
</dbReference>
<evidence type="ECO:0000256" key="4">
    <source>
        <dbReference type="ARBA" id="ARBA00022692"/>
    </source>
</evidence>
<dbReference type="SUPFAM" id="SSF56935">
    <property type="entry name" value="Porins"/>
    <property type="match status" value="1"/>
</dbReference>
<evidence type="ECO:0000256" key="7">
    <source>
        <dbReference type="PROSITE-ProRule" id="PRU01360"/>
    </source>
</evidence>
<comment type="subcellular location">
    <subcellularLocation>
        <location evidence="1 7">Cell outer membrane</location>
        <topology evidence="1 7">Multi-pass membrane protein</topology>
    </subcellularLocation>
</comment>
<sequence>MKKRESSFYQTIPLSWRRLNFRLKEVLILVLLFLSIGVTAQNMKTVNGVVTDSNMEPIPGATVVVKGSTSYGSITDMDGNFSIEIPADANTLVVSFIGMKAQEIDVSSTMQVNVVMESESIALQDVVVVGYGQQKKASVVGSIVQADSKTLERTGGVTSLGQALTGNLPGVVTMATSGKPGEEDPDIVIRGVSTWNNSEPLVLVDGVERPMSGIDINSVENISVLKDASATAVYGVRGANGVILITTKRGKEGKANVNVNLSTTLKTYSKLPELMDSYDALMLRNRVITNELGYAPDQWINYQPQNIIDKYRWPANLQESERYPNVDWVDTMLKDVATSYNGNVNVSGGTPFVKYFTSLDYTYEGDIYKSFDNNRGYETGFGYNRVNVRSNLDFSLTKSTTLTVNLSGSHAVTKGTNFFEYENLVWAAFYGIAPDMFIPKYSDGSFGYYHPNPSQATTNSMEDLSVNGVGYTTNDRLNTDFTLKQDLGFLLDGLSVHGKLVFDNSFQEVNRGVNDRDDWEDNAHKWIDPETGKVYTDVTVDGNNKFDYQNNIAWTTTSGSVNNDQTYRRLDYSVQLNYNNTFGDHSIGAMGNFGREEFATGTELSYFRENWVYRATYDYKLRYMLEYNGAYNGSAKFAPEYRFGFFQSGALGWMFSEEPFIKNLNLQWLDMLKFRGSYGQIGDDNVDGRWLYMDTWENGGALNQALTGIDPANSPYEWYYQSQVGNPNVHWEMATKMDIAAEFALFGGLISGTADYFTEKRTDILLQGDRRAVPSYYGTTAPTANLGEVETSGYEIELRWNKVLNPDWRLWGNAVYTHANSEVIEADDPELLPKYQKDAGKPIDQTTAHVDYGYYNTWDELYGSTAHDEKDDARLPGNYVILDYDADGIISSFDQVPYGFTGVPENTVNAQIGVDYKGWSCFVQFYGVNNVTRYVGLQSLGGIKNTAFEEGSYWSKDNPDADVPLPRWGTLPSGYTPGTRYLYDGSYIRLKYAELSYTFNKQPWVKKVGLTSMKVFANGNNLFLWTEMPDDRESNTGGNTAYPTQRRFNFGVRISL</sequence>
<keyword evidence="4 7" id="KW-0812">Transmembrane</keyword>
<organism evidence="9 10">
    <name type="scientific">Marinilabilia salmonicolor</name>
    <dbReference type="NCBI Taxonomy" id="989"/>
    <lineage>
        <taxon>Bacteria</taxon>
        <taxon>Pseudomonadati</taxon>
        <taxon>Bacteroidota</taxon>
        <taxon>Bacteroidia</taxon>
        <taxon>Marinilabiliales</taxon>
        <taxon>Marinilabiliaceae</taxon>
        <taxon>Marinilabilia</taxon>
    </lineage>
</organism>
<dbReference type="InterPro" id="IPR012910">
    <property type="entry name" value="Plug_dom"/>
</dbReference>
<keyword evidence="10" id="KW-1185">Reference proteome</keyword>
<dbReference type="FunFam" id="2.170.130.10:FF:000003">
    <property type="entry name" value="SusC/RagA family TonB-linked outer membrane protein"/>
    <property type="match status" value="1"/>
</dbReference>
<evidence type="ECO:0000313" key="9">
    <source>
        <dbReference type="EMBL" id="RCW33302.1"/>
    </source>
</evidence>
<keyword evidence="6 7" id="KW-0998">Cell outer membrane</keyword>
<dbReference type="Proteomes" id="UP000252733">
    <property type="component" value="Unassembled WGS sequence"/>
</dbReference>
<dbReference type="InterPro" id="IPR023996">
    <property type="entry name" value="TonB-dep_OMP_SusC/RagA"/>
</dbReference>
<dbReference type="Gene3D" id="2.60.40.1120">
    <property type="entry name" value="Carboxypeptidase-like, regulatory domain"/>
    <property type="match status" value="1"/>
</dbReference>
<dbReference type="FunFam" id="2.60.40.1120:FF:000003">
    <property type="entry name" value="Outer membrane protein Omp121"/>
    <property type="match status" value="1"/>
</dbReference>
<dbReference type="InterPro" id="IPR008969">
    <property type="entry name" value="CarboxyPept-like_regulatory"/>
</dbReference>
<feature type="domain" description="TonB-dependent receptor plug" evidence="8">
    <location>
        <begin position="136"/>
        <end position="242"/>
    </location>
</feature>
<dbReference type="SUPFAM" id="SSF49464">
    <property type="entry name" value="Carboxypeptidase regulatory domain-like"/>
    <property type="match status" value="1"/>
</dbReference>
<dbReference type="Gene3D" id="2.40.170.20">
    <property type="entry name" value="TonB-dependent receptor, beta-barrel domain"/>
    <property type="match status" value="1"/>
</dbReference>
<evidence type="ECO:0000256" key="5">
    <source>
        <dbReference type="ARBA" id="ARBA00023136"/>
    </source>
</evidence>
<keyword evidence="5 7" id="KW-0472">Membrane</keyword>
<protein>
    <submittedName>
        <fullName evidence="9">TonB-linked SusC/RagA family outer membrane protein</fullName>
    </submittedName>
</protein>
<dbReference type="AlphaFoldDB" id="A0A368UWV9"/>
<comment type="similarity">
    <text evidence="7">Belongs to the TonB-dependent receptor family.</text>
</comment>
<dbReference type="GO" id="GO:0009279">
    <property type="term" value="C:cell outer membrane"/>
    <property type="evidence" value="ECO:0007669"/>
    <property type="project" value="UniProtKB-SubCell"/>
</dbReference>
<dbReference type="NCBIfam" id="TIGR04056">
    <property type="entry name" value="OMP_RagA_SusC"/>
    <property type="match status" value="1"/>
</dbReference>
<keyword evidence="3 7" id="KW-1134">Transmembrane beta strand</keyword>
<keyword evidence="2 7" id="KW-0813">Transport</keyword>
<evidence type="ECO:0000256" key="3">
    <source>
        <dbReference type="ARBA" id="ARBA00022452"/>
    </source>
</evidence>
<evidence type="ECO:0000313" key="10">
    <source>
        <dbReference type="Proteomes" id="UP000252733"/>
    </source>
</evidence>
<dbReference type="InterPro" id="IPR037066">
    <property type="entry name" value="Plug_dom_sf"/>
</dbReference>
<dbReference type="EMBL" id="QPIZ01000013">
    <property type="protein sequence ID" value="RCW33302.1"/>
    <property type="molecule type" value="Genomic_DNA"/>
</dbReference>
<dbReference type="InterPro" id="IPR023997">
    <property type="entry name" value="TonB-dep_OMP_SusC/RagA_CS"/>
</dbReference>
<dbReference type="PROSITE" id="PS52016">
    <property type="entry name" value="TONB_DEPENDENT_REC_3"/>
    <property type="match status" value="1"/>
</dbReference>
<dbReference type="InterPro" id="IPR036942">
    <property type="entry name" value="Beta-barrel_TonB_sf"/>
</dbReference>
<reference evidence="9 10" key="1">
    <citation type="submission" date="2018-07" db="EMBL/GenBank/DDBJ databases">
        <title>Freshwater and sediment microbial communities from various areas in North America, analyzing microbe dynamics in response to fracking.</title>
        <authorList>
            <person name="Lamendella R."/>
        </authorList>
    </citation>
    <scope>NUCLEOTIDE SEQUENCE [LARGE SCALE GENOMIC DNA]</scope>
    <source>
        <strain evidence="9 10">160A</strain>
    </source>
</reference>
<evidence type="ECO:0000256" key="2">
    <source>
        <dbReference type="ARBA" id="ARBA00022448"/>
    </source>
</evidence>
<name>A0A368UWV9_9BACT</name>
<comment type="caution">
    <text evidence="9">The sequence shown here is derived from an EMBL/GenBank/DDBJ whole genome shotgun (WGS) entry which is preliminary data.</text>
</comment>
<dbReference type="Pfam" id="PF13715">
    <property type="entry name" value="CarbopepD_reg_2"/>
    <property type="match status" value="1"/>
</dbReference>
<dbReference type="Pfam" id="PF07715">
    <property type="entry name" value="Plug"/>
    <property type="match status" value="1"/>
</dbReference>
<evidence type="ECO:0000259" key="8">
    <source>
        <dbReference type="Pfam" id="PF07715"/>
    </source>
</evidence>
<evidence type="ECO:0000256" key="1">
    <source>
        <dbReference type="ARBA" id="ARBA00004571"/>
    </source>
</evidence>